<accession>A0A4Q9DX79</accession>
<evidence type="ECO:0000259" key="1">
    <source>
        <dbReference type="Pfam" id="PF07581"/>
    </source>
</evidence>
<dbReference type="PANTHER" id="PTHR34677:SF3">
    <property type="entry name" value="BACTERIAL IG-LIKE DOMAIN-CONTAINING PROTEIN"/>
    <property type="match status" value="1"/>
</dbReference>
<reference evidence="3 4" key="1">
    <citation type="submission" date="2019-02" db="EMBL/GenBank/DDBJ databases">
        <title>Paenibacillus sp. nov., isolated from surface-sterilized tissue of Thalictrum simplex L.</title>
        <authorList>
            <person name="Tuo L."/>
        </authorList>
    </citation>
    <scope>NUCLEOTIDE SEQUENCE [LARGE SCALE GENOMIC DNA]</scope>
    <source>
        <strain evidence="3 4">N2SHLJ1</strain>
    </source>
</reference>
<name>A0A4Q9DX79_9BACL</name>
<evidence type="ECO:0000259" key="2">
    <source>
        <dbReference type="Pfam" id="PF19078"/>
    </source>
</evidence>
<comment type="caution">
    <text evidence="3">The sequence shown here is derived from an EMBL/GenBank/DDBJ whole genome shotgun (WGS) entry which is preliminary data.</text>
</comment>
<dbReference type="PANTHER" id="PTHR34677">
    <property type="match status" value="1"/>
</dbReference>
<dbReference type="Proteomes" id="UP000293142">
    <property type="component" value="Unassembled WGS sequence"/>
</dbReference>
<protein>
    <recommendedName>
        <fullName evidence="5">GLUG domain-containing protein</fullName>
    </recommendedName>
</protein>
<evidence type="ECO:0000313" key="4">
    <source>
        <dbReference type="Proteomes" id="UP000293142"/>
    </source>
</evidence>
<dbReference type="Pfam" id="PF19078">
    <property type="entry name" value="Big_12"/>
    <property type="match status" value="1"/>
</dbReference>
<dbReference type="Gene3D" id="2.160.20.110">
    <property type="match status" value="1"/>
</dbReference>
<sequence>MKKTAIILCMLLLVLQTFPMLGGIKKAHAAMAGGGTSLNPYIIMTPQDLSDIRNNLSAAYKLGADIDLAGYDNGDHKGWLPIGDTSHFFTGTLEGNGYAIRNLTIDRTSTHLGLFVGILSPGKVNDIHLLDVNLKGFQYIGGIAGANSGTISNSYVTGSVYGSSAYIGGMAGFAAGSFQNSYAAVNVSGTSRVGGLVGDFANGGNILNSYATGSVTGTSNVGGLAGNVAGGFTATSIQNSYATGDVTGTSAVGGLAGKISGDSTYIASIQGSYSTGIVTGSGSDIGGLVGLATSPSDITDSFWNMETSGQLTSAAGAGKTTAQLKMQSTYSGLDFNTVWGIRDGETYPYLLAFKPILTVNPLTRVLYNLSSGQNEVSVTGTVYDASIGVHMNVDYVVKDSSNATVASVTHNTYSNGGAQAIVRTVPLTGLVSGSYTLMVSATQSYNAPVAAAPLAFTIDADPPSVSFGTNGSSWAQSASTTVTVNDTGSGADVSTLQYAWTQSTSTPAGGWTNFSSGDTLTQLSGDGNWYLHVRAADVAGNVTNIISNPFMIDNTAPTAAISSTAGGTVNTAFPITITFSEPVNSFNAGGIVVGNGTVSNLTSVSASAYTATVTPISSGQLVTVQVAVNVTTDAAGNGNTASTVVSFLYDTTKPTVVFGGFTANQVFSNPPSAVFVTVSEAVYWVAGGAPLTSANALALPLITMEKDNAAFSTYSFSYDELSRTYTLTFNGMLGDGVRSWQRVEKCK</sequence>
<evidence type="ECO:0000313" key="3">
    <source>
        <dbReference type="EMBL" id="TBL80975.1"/>
    </source>
</evidence>
<dbReference type="PROSITE" id="PS51326">
    <property type="entry name" value="AVIDIN_2"/>
    <property type="match status" value="1"/>
</dbReference>
<proteinExistence type="predicted"/>
<feature type="domain" description="Bacterial Ig-like" evidence="2">
    <location>
        <begin position="553"/>
        <end position="646"/>
    </location>
</feature>
<dbReference type="GO" id="GO:0009374">
    <property type="term" value="F:biotin binding"/>
    <property type="evidence" value="ECO:0007669"/>
    <property type="project" value="InterPro"/>
</dbReference>
<organism evidence="3 4">
    <name type="scientific">Paenibacillus thalictri</name>
    <dbReference type="NCBI Taxonomy" id="2527873"/>
    <lineage>
        <taxon>Bacteria</taxon>
        <taxon>Bacillati</taxon>
        <taxon>Bacillota</taxon>
        <taxon>Bacilli</taxon>
        <taxon>Bacillales</taxon>
        <taxon>Paenibacillaceae</taxon>
        <taxon>Paenibacillus</taxon>
    </lineage>
</organism>
<dbReference type="InterPro" id="IPR011493">
    <property type="entry name" value="GLUG"/>
</dbReference>
<keyword evidence="4" id="KW-1185">Reference proteome</keyword>
<feature type="domain" description="GLUG" evidence="1">
    <location>
        <begin position="217"/>
        <end position="247"/>
    </location>
</feature>
<dbReference type="EMBL" id="SIRE01000003">
    <property type="protein sequence ID" value="TBL80975.1"/>
    <property type="molecule type" value="Genomic_DNA"/>
</dbReference>
<dbReference type="InterPro" id="IPR005468">
    <property type="entry name" value="Avidin/str"/>
</dbReference>
<dbReference type="InterPro" id="IPR044048">
    <property type="entry name" value="Big_12"/>
</dbReference>
<evidence type="ECO:0008006" key="5">
    <source>
        <dbReference type="Google" id="ProtNLM"/>
    </source>
</evidence>
<dbReference type="Pfam" id="PF07581">
    <property type="entry name" value="Glug"/>
    <property type="match status" value="2"/>
</dbReference>
<dbReference type="OrthoDB" id="1932903at2"/>
<feature type="domain" description="GLUG" evidence="1">
    <location>
        <begin position="139"/>
        <end position="160"/>
    </location>
</feature>
<gene>
    <name evidence="3" type="ORF">EYB31_02410</name>
</gene>
<dbReference type="AlphaFoldDB" id="A0A4Q9DX79"/>